<dbReference type="Proteomes" id="UP001153555">
    <property type="component" value="Unassembled WGS sequence"/>
</dbReference>
<keyword evidence="3" id="KW-0689">Ribosomal protein</keyword>
<proteinExistence type="inferred from homology"/>
<evidence type="ECO:0000256" key="3">
    <source>
        <dbReference type="ARBA" id="ARBA00022980"/>
    </source>
</evidence>
<evidence type="ECO:0000313" key="6">
    <source>
        <dbReference type="EMBL" id="CAA0833227.1"/>
    </source>
</evidence>
<dbReference type="AlphaFoldDB" id="A0A9N7NPY1"/>
<name>A0A9N7NPY1_STRHE</name>
<comment type="caution">
    <text evidence="6">The sequence shown here is derived from an EMBL/GenBank/DDBJ whole genome shotgun (WGS) entry which is preliminary data.</text>
</comment>
<evidence type="ECO:0000256" key="1">
    <source>
        <dbReference type="ARBA" id="ARBA00004173"/>
    </source>
</evidence>
<keyword evidence="5" id="KW-0687">Ribonucleoprotein</keyword>
<accession>A0A9N7NPY1</accession>
<keyword evidence="7" id="KW-1185">Reference proteome</keyword>
<dbReference type="InterPro" id="IPR051991">
    <property type="entry name" value="Mitoribosomal_protein_bL32"/>
</dbReference>
<dbReference type="GO" id="GO:0005762">
    <property type="term" value="C:mitochondrial large ribosomal subunit"/>
    <property type="evidence" value="ECO:0007669"/>
    <property type="project" value="TreeGrafter"/>
</dbReference>
<comment type="similarity">
    <text evidence="2">Belongs to the bacterial ribosomal protein bL32 family.</text>
</comment>
<protein>
    <submittedName>
        <fullName evidence="6">Ribosomal L32p protein family</fullName>
    </submittedName>
</protein>
<comment type="subcellular location">
    <subcellularLocation>
        <location evidence="1">Mitochondrion</location>
    </subcellularLocation>
</comment>
<dbReference type="PANTHER" id="PTHR21026">
    <property type="entry name" value="39S RIBOSOMAL PROTEIN L32, MITOCHONDRIAL"/>
    <property type="match status" value="1"/>
</dbReference>
<evidence type="ECO:0000256" key="5">
    <source>
        <dbReference type="ARBA" id="ARBA00023274"/>
    </source>
</evidence>
<evidence type="ECO:0000256" key="4">
    <source>
        <dbReference type="ARBA" id="ARBA00023128"/>
    </source>
</evidence>
<organism evidence="6 7">
    <name type="scientific">Striga hermonthica</name>
    <name type="common">Purple witchweed</name>
    <name type="synonym">Buchnera hermonthica</name>
    <dbReference type="NCBI Taxonomy" id="68872"/>
    <lineage>
        <taxon>Eukaryota</taxon>
        <taxon>Viridiplantae</taxon>
        <taxon>Streptophyta</taxon>
        <taxon>Embryophyta</taxon>
        <taxon>Tracheophyta</taxon>
        <taxon>Spermatophyta</taxon>
        <taxon>Magnoliopsida</taxon>
        <taxon>eudicotyledons</taxon>
        <taxon>Gunneridae</taxon>
        <taxon>Pentapetalae</taxon>
        <taxon>asterids</taxon>
        <taxon>lamiids</taxon>
        <taxon>Lamiales</taxon>
        <taxon>Orobanchaceae</taxon>
        <taxon>Buchnereae</taxon>
        <taxon>Striga</taxon>
    </lineage>
</organism>
<dbReference type="GO" id="GO:0003735">
    <property type="term" value="F:structural constituent of ribosome"/>
    <property type="evidence" value="ECO:0007669"/>
    <property type="project" value="TreeGrafter"/>
</dbReference>
<dbReference type="OrthoDB" id="2014905at2759"/>
<evidence type="ECO:0000313" key="7">
    <source>
        <dbReference type="Proteomes" id="UP001153555"/>
    </source>
</evidence>
<reference evidence="6" key="1">
    <citation type="submission" date="2019-12" db="EMBL/GenBank/DDBJ databases">
        <authorList>
            <person name="Scholes J."/>
        </authorList>
    </citation>
    <scope>NUCLEOTIDE SEQUENCE</scope>
</reference>
<keyword evidence="4" id="KW-0496">Mitochondrion</keyword>
<dbReference type="PANTHER" id="PTHR21026:SF2">
    <property type="entry name" value="LARGE RIBOSOMAL SUBUNIT PROTEIN BL32M"/>
    <property type="match status" value="1"/>
</dbReference>
<evidence type="ECO:0000256" key="2">
    <source>
        <dbReference type="ARBA" id="ARBA00008560"/>
    </source>
</evidence>
<dbReference type="EMBL" id="CACSLK010027838">
    <property type="protein sequence ID" value="CAA0833227.1"/>
    <property type="molecule type" value="Genomic_DNA"/>
</dbReference>
<sequence>MLQAPGEKRVAHWRSPLAGPCRGSTAIDPQINTSLPLLIFLEDYDDKDVRDELPCFPFPCGAMKLMVVPKKKVSKHKRGIKNGPKALKLVPVIIRCT</sequence>
<gene>
    <name evidence="6" type="ORF">SHERM_28495</name>
</gene>